<keyword evidence="3" id="KW-1185">Reference proteome</keyword>
<feature type="transmembrane region" description="Helical" evidence="1">
    <location>
        <begin position="24"/>
        <end position="49"/>
    </location>
</feature>
<dbReference type="EMBL" id="VCDN01000002">
    <property type="protein sequence ID" value="MDX7985832.1"/>
    <property type="molecule type" value="Genomic_DNA"/>
</dbReference>
<keyword evidence="1" id="KW-0812">Transmembrane</keyword>
<keyword evidence="1" id="KW-0472">Membrane</keyword>
<evidence type="ECO:0000256" key="1">
    <source>
        <dbReference type="SAM" id="Phobius"/>
    </source>
</evidence>
<organism evidence="2 3">
    <name type="scientific">Xenorhabdus santafensis</name>
    <dbReference type="NCBI Taxonomy" id="2582833"/>
    <lineage>
        <taxon>Bacteria</taxon>
        <taxon>Pseudomonadati</taxon>
        <taxon>Pseudomonadota</taxon>
        <taxon>Gammaproteobacteria</taxon>
        <taxon>Enterobacterales</taxon>
        <taxon>Morganellaceae</taxon>
        <taxon>Xenorhabdus</taxon>
    </lineage>
</organism>
<dbReference type="Proteomes" id="UP001271890">
    <property type="component" value="Unassembled WGS sequence"/>
</dbReference>
<evidence type="ECO:0000313" key="2">
    <source>
        <dbReference type="EMBL" id="MDX7985832.1"/>
    </source>
</evidence>
<gene>
    <name evidence="2" type="ORF">FE392_00525</name>
</gene>
<proteinExistence type="predicted"/>
<protein>
    <submittedName>
        <fullName evidence="2">Uncharacterized protein</fullName>
    </submittedName>
</protein>
<reference evidence="3" key="1">
    <citation type="journal article" date="2024" name="Toxins">
        <title>Genome Sequence Analysis of Native Xenorhabdus Strains Isolated from Entomopathogenic Nematodes in Argentina.</title>
        <authorList>
            <person name="Palma L."/>
            <person name="Frizzo L."/>
            <person name="Kaiser S."/>
            <person name="Berry C."/>
            <person name="Caballero P."/>
            <person name="Bode H.B."/>
            <person name="Del Valle E.E."/>
        </authorList>
    </citation>
    <scope>NUCLEOTIDE SEQUENCE [LARGE SCALE GENOMIC DNA]</scope>
    <source>
        <strain evidence="3">12</strain>
    </source>
</reference>
<sequence length="85" mass="9633">MGLVKMLFGQCSEEYFVTSNVVTYTYLASVRCPFIPFVFQVVALLAALIHPGHRFYKITVIYASGDAFHRNSVFAAAMQLEIHWV</sequence>
<name>A0ABU4S404_9GAMM</name>
<comment type="caution">
    <text evidence="2">The sequence shown here is derived from an EMBL/GenBank/DDBJ whole genome shotgun (WGS) entry which is preliminary data.</text>
</comment>
<evidence type="ECO:0000313" key="3">
    <source>
        <dbReference type="Proteomes" id="UP001271890"/>
    </source>
</evidence>
<keyword evidence="1" id="KW-1133">Transmembrane helix</keyword>
<dbReference type="RefSeq" id="WP_319928281.1">
    <property type="nucleotide sequence ID" value="NZ_VCDN01000002.1"/>
</dbReference>
<accession>A0ABU4S404</accession>